<gene>
    <name evidence="1" type="ORF">EVAR_92396_1</name>
</gene>
<reference evidence="1 2" key="1">
    <citation type="journal article" date="2019" name="Commun. Biol.">
        <title>The bagworm genome reveals a unique fibroin gene that provides high tensile strength.</title>
        <authorList>
            <person name="Kono N."/>
            <person name="Nakamura H."/>
            <person name="Ohtoshi R."/>
            <person name="Tomita M."/>
            <person name="Numata K."/>
            <person name="Arakawa K."/>
        </authorList>
    </citation>
    <scope>NUCLEOTIDE SEQUENCE [LARGE SCALE GENOMIC DNA]</scope>
</reference>
<name>A0A4C1TLC9_EUMVA</name>
<organism evidence="1 2">
    <name type="scientific">Eumeta variegata</name>
    <name type="common">Bagworm moth</name>
    <name type="synonym">Eumeta japonica</name>
    <dbReference type="NCBI Taxonomy" id="151549"/>
    <lineage>
        <taxon>Eukaryota</taxon>
        <taxon>Metazoa</taxon>
        <taxon>Ecdysozoa</taxon>
        <taxon>Arthropoda</taxon>
        <taxon>Hexapoda</taxon>
        <taxon>Insecta</taxon>
        <taxon>Pterygota</taxon>
        <taxon>Neoptera</taxon>
        <taxon>Endopterygota</taxon>
        <taxon>Lepidoptera</taxon>
        <taxon>Glossata</taxon>
        <taxon>Ditrysia</taxon>
        <taxon>Tineoidea</taxon>
        <taxon>Psychidae</taxon>
        <taxon>Oiketicinae</taxon>
        <taxon>Eumeta</taxon>
    </lineage>
</organism>
<dbReference type="Proteomes" id="UP000299102">
    <property type="component" value="Unassembled WGS sequence"/>
</dbReference>
<dbReference type="AlphaFoldDB" id="A0A4C1TLC9"/>
<evidence type="ECO:0000313" key="1">
    <source>
        <dbReference type="EMBL" id="GBP14410.1"/>
    </source>
</evidence>
<proteinExistence type="predicted"/>
<protein>
    <submittedName>
        <fullName evidence="1">Uncharacterized protein</fullName>
    </submittedName>
</protein>
<evidence type="ECO:0000313" key="2">
    <source>
        <dbReference type="Proteomes" id="UP000299102"/>
    </source>
</evidence>
<dbReference type="EMBL" id="BGZK01000063">
    <property type="protein sequence ID" value="GBP14410.1"/>
    <property type="molecule type" value="Genomic_DNA"/>
</dbReference>
<sequence>MIYIIELIRSWSQEVENGWLTGKLIDHLVSFNEKPIIDEDDPMKNRARSTWLPPPMDIHGSREVTSALPASWEGIGYLIVGIGLTDEGTEKCANWNSHLQNET</sequence>
<comment type="caution">
    <text evidence="1">The sequence shown here is derived from an EMBL/GenBank/DDBJ whole genome shotgun (WGS) entry which is preliminary data.</text>
</comment>
<accession>A0A4C1TLC9</accession>
<keyword evidence="2" id="KW-1185">Reference proteome</keyword>